<dbReference type="Pfam" id="PF00990">
    <property type="entry name" value="GGDEF"/>
    <property type="match status" value="1"/>
</dbReference>
<keyword evidence="2" id="KW-0812">Transmembrane</keyword>
<evidence type="ECO:0000256" key="2">
    <source>
        <dbReference type="SAM" id="Phobius"/>
    </source>
</evidence>
<feature type="transmembrane region" description="Helical" evidence="2">
    <location>
        <begin position="135"/>
        <end position="153"/>
    </location>
</feature>
<dbReference type="InterPro" id="IPR000160">
    <property type="entry name" value="GGDEF_dom"/>
</dbReference>
<dbReference type="SMART" id="SM00267">
    <property type="entry name" value="GGDEF"/>
    <property type="match status" value="1"/>
</dbReference>
<gene>
    <name evidence="4" type="ORF">BED47_07430</name>
</gene>
<evidence type="ECO:0000259" key="3">
    <source>
        <dbReference type="PROSITE" id="PS50887"/>
    </source>
</evidence>
<feature type="coiled-coil region" evidence="1">
    <location>
        <begin position="301"/>
        <end position="328"/>
    </location>
</feature>
<keyword evidence="2" id="KW-1133">Transmembrane helix</keyword>
<feature type="transmembrane region" description="Helical" evidence="2">
    <location>
        <begin position="105"/>
        <end position="123"/>
    </location>
</feature>
<feature type="transmembrane region" description="Helical" evidence="2">
    <location>
        <begin position="41"/>
        <end position="60"/>
    </location>
</feature>
<reference evidence="4 5" key="1">
    <citation type="submission" date="2016-07" db="EMBL/GenBank/DDBJ databases">
        <authorList>
            <person name="Townsley L."/>
            <person name="Shank E.A."/>
        </authorList>
    </citation>
    <scope>NUCLEOTIDE SEQUENCE [LARGE SCALE GENOMIC DNA]</scope>
    <source>
        <strain evidence="4 5">CH01</strain>
    </source>
</reference>
<keyword evidence="5" id="KW-1185">Reference proteome</keyword>
<protein>
    <recommendedName>
        <fullName evidence="3">GGDEF domain-containing protein</fullName>
    </recommendedName>
</protein>
<name>A0ABX2ZP25_9BACI</name>
<keyword evidence="1" id="KW-0175">Coiled coil</keyword>
<dbReference type="EMBL" id="MDKC01000023">
    <property type="protein sequence ID" value="ODG91478.1"/>
    <property type="molecule type" value="Genomic_DNA"/>
</dbReference>
<dbReference type="SUPFAM" id="SSF55073">
    <property type="entry name" value="Nucleotide cyclase"/>
    <property type="match status" value="1"/>
</dbReference>
<dbReference type="Proteomes" id="UP000094580">
    <property type="component" value="Unassembled WGS sequence"/>
</dbReference>
<feature type="transmembrane region" description="Helical" evidence="2">
    <location>
        <begin position="72"/>
        <end position="99"/>
    </location>
</feature>
<dbReference type="PROSITE" id="PS50887">
    <property type="entry name" value="GGDEF"/>
    <property type="match status" value="1"/>
</dbReference>
<evidence type="ECO:0000256" key="1">
    <source>
        <dbReference type="SAM" id="Coils"/>
    </source>
</evidence>
<dbReference type="CDD" id="cd01949">
    <property type="entry name" value="GGDEF"/>
    <property type="match status" value="1"/>
</dbReference>
<proteinExistence type="predicted"/>
<accession>A0ABX2ZP25</accession>
<evidence type="ECO:0000313" key="5">
    <source>
        <dbReference type="Proteomes" id="UP000094580"/>
    </source>
</evidence>
<feature type="transmembrane region" description="Helical" evidence="2">
    <location>
        <begin position="173"/>
        <end position="192"/>
    </location>
</feature>
<feature type="transmembrane region" description="Helical" evidence="2">
    <location>
        <begin position="7"/>
        <end position="26"/>
    </location>
</feature>
<feature type="domain" description="GGDEF" evidence="3">
    <location>
        <begin position="238"/>
        <end position="371"/>
    </location>
</feature>
<dbReference type="NCBIfam" id="TIGR00254">
    <property type="entry name" value="GGDEF"/>
    <property type="match status" value="1"/>
</dbReference>
<dbReference type="InterPro" id="IPR029787">
    <property type="entry name" value="Nucleotide_cyclase"/>
</dbReference>
<comment type="caution">
    <text evidence="4">The sequence shown here is derived from an EMBL/GenBank/DDBJ whole genome shotgun (WGS) entry which is preliminary data.</text>
</comment>
<dbReference type="RefSeq" id="WP_069034238.1">
    <property type="nucleotide sequence ID" value="NZ_MDKC01000023.1"/>
</dbReference>
<keyword evidence="2" id="KW-0472">Membrane</keyword>
<sequence>MLLKNIFITHTIIISFFYLTSSILWGEARQRFAGKSKFQEFFIGILLSFLTIVLINFPIITDHGTNIQIRALGMEIAAIFFGNITLVTMFFFDIIAFYFIKGLNYVYVIDSLLLLIVLFLGFYMNYQKWDEKKRILILTTIIILYRCIGFYLIDKWMLKPIGDIVLGRLLQTIGFWILMFVPALFLSYFIAYKTRNTEVKLKKMENIANVDSLTGLYNRRYFEKQLLNGCSKSFESSIPMTLLMIDVDHFKKYNDLYGHPKGDECLRKVATNLQLETTSESGIVARYGGEEFSILLPKSDLNDALKIANRLCKNIKKLKIEHEQSEKKLVTLSIGVASLIAETEQDYLKLVKQADQALYKSKHNGRDQVSY</sequence>
<dbReference type="PANTHER" id="PTHR45138">
    <property type="entry name" value="REGULATORY COMPONENTS OF SENSORY TRANSDUCTION SYSTEM"/>
    <property type="match status" value="1"/>
</dbReference>
<organism evidence="4 5">
    <name type="scientific">Gottfriedia luciferensis</name>
    <dbReference type="NCBI Taxonomy" id="178774"/>
    <lineage>
        <taxon>Bacteria</taxon>
        <taxon>Bacillati</taxon>
        <taxon>Bacillota</taxon>
        <taxon>Bacilli</taxon>
        <taxon>Bacillales</taxon>
        <taxon>Bacillaceae</taxon>
        <taxon>Gottfriedia</taxon>
    </lineage>
</organism>
<dbReference type="Gene3D" id="3.30.70.270">
    <property type="match status" value="1"/>
</dbReference>
<dbReference type="PANTHER" id="PTHR45138:SF9">
    <property type="entry name" value="DIGUANYLATE CYCLASE DGCM-RELATED"/>
    <property type="match status" value="1"/>
</dbReference>
<dbReference type="InterPro" id="IPR050469">
    <property type="entry name" value="Diguanylate_Cyclase"/>
</dbReference>
<dbReference type="InterPro" id="IPR043128">
    <property type="entry name" value="Rev_trsase/Diguanyl_cyclase"/>
</dbReference>
<evidence type="ECO:0000313" key="4">
    <source>
        <dbReference type="EMBL" id="ODG91478.1"/>
    </source>
</evidence>